<keyword evidence="3" id="KW-1185">Reference proteome</keyword>
<feature type="region of interest" description="Disordered" evidence="1">
    <location>
        <begin position="1"/>
        <end position="25"/>
    </location>
</feature>
<comment type="caution">
    <text evidence="2">The sequence shown here is derived from an EMBL/GenBank/DDBJ whole genome shotgun (WGS) entry which is preliminary data.</text>
</comment>
<organism evidence="2 3">
    <name type="scientific">Parasponia andersonii</name>
    <name type="common">Sponia andersonii</name>
    <dbReference type="NCBI Taxonomy" id="3476"/>
    <lineage>
        <taxon>Eukaryota</taxon>
        <taxon>Viridiplantae</taxon>
        <taxon>Streptophyta</taxon>
        <taxon>Embryophyta</taxon>
        <taxon>Tracheophyta</taxon>
        <taxon>Spermatophyta</taxon>
        <taxon>Magnoliopsida</taxon>
        <taxon>eudicotyledons</taxon>
        <taxon>Gunneridae</taxon>
        <taxon>Pentapetalae</taxon>
        <taxon>rosids</taxon>
        <taxon>fabids</taxon>
        <taxon>Rosales</taxon>
        <taxon>Cannabaceae</taxon>
        <taxon>Parasponia</taxon>
    </lineage>
</organism>
<evidence type="ECO:0000313" key="3">
    <source>
        <dbReference type="Proteomes" id="UP000237105"/>
    </source>
</evidence>
<protein>
    <submittedName>
        <fullName evidence="2">Uncharacterized protein</fullName>
    </submittedName>
</protein>
<accession>A0A2P5BPJ0</accession>
<dbReference type="AlphaFoldDB" id="A0A2P5BPJ0"/>
<name>A0A2P5BPJ0_PARAD</name>
<proteinExistence type="predicted"/>
<sequence>MNFDSEQEDANESEVKEGVNQNGGSTRLKVAELHTAMPPWYLEKQARRVRGDFGGKKTKVRGTERDRVSGAEACGDELLGFTPAMQAVQVV</sequence>
<evidence type="ECO:0000313" key="2">
    <source>
        <dbReference type="EMBL" id="PON50696.1"/>
    </source>
</evidence>
<gene>
    <name evidence="2" type="ORF">PanWU01x14_222290</name>
</gene>
<evidence type="ECO:0000256" key="1">
    <source>
        <dbReference type="SAM" id="MobiDB-lite"/>
    </source>
</evidence>
<dbReference type="Proteomes" id="UP000237105">
    <property type="component" value="Unassembled WGS sequence"/>
</dbReference>
<dbReference type="EMBL" id="JXTB01000243">
    <property type="protein sequence ID" value="PON50696.1"/>
    <property type="molecule type" value="Genomic_DNA"/>
</dbReference>
<reference evidence="3" key="1">
    <citation type="submission" date="2016-06" db="EMBL/GenBank/DDBJ databases">
        <title>Parallel loss of symbiosis genes in relatives of nitrogen-fixing non-legume Parasponia.</title>
        <authorList>
            <person name="Van Velzen R."/>
            <person name="Holmer R."/>
            <person name="Bu F."/>
            <person name="Rutten L."/>
            <person name="Van Zeijl A."/>
            <person name="Liu W."/>
            <person name="Santuari L."/>
            <person name="Cao Q."/>
            <person name="Sharma T."/>
            <person name="Shen D."/>
            <person name="Roswanjaya Y."/>
            <person name="Wardhani T."/>
            <person name="Kalhor M.S."/>
            <person name="Jansen J."/>
            <person name="Van den Hoogen J."/>
            <person name="Gungor B."/>
            <person name="Hartog M."/>
            <person name="Hontelez J."/>
            <person name="Verver J."/>
            <person name="Yang W.-C."/>
            <person name="Schijlen E."/>
            <person name="Repin R."/>
            <person name="Schilthuizen M."/>
            <person name="Schranz E."/>
            <person name="Heidstra R."/>
            <person name="Miyata K."/>
            <person name="Fedorova E."/>
            <person name="Kohlen W."/>
            <person name="Bisseling T."/>
            <person name="Smit S."/>
            <person name="Geurts R."/>
        </authorList>
    </citation>
    <scope>NUCLEOTIDE SEQUENCE [LARGE SCALE GENOMIC DNA]</scope>
    <source>
        <strain evidence="3">cv. WU1-14</strain>
    </source>
</reference>
<feature type="compositionally biased region" description="Acidic residues" evidence="1">
    <location>
        <begin position="1"/>
        <end position="12"/>
    </location>
</feature>